<feature type="region of interest" description="Disordered" evidence="1">
    <location>
        <begin position="25"/>
        <end position="48"/>
    </location>
</feature>
<gene>
    <name evidence="3" type="ORF">IWQ60_003749</name>
</gene>
<proteinExistence type="predicted"/>
<dbReference type="Proteomes" id="UP001150569">
    <property type="component" value="Unassembled WGS sequence"/>
</dbReference>
<evidence type="ECO:0000313" key="3">
    <source>
        <dbReference type="EMBL" id="KAJ1926505.1"/>
    </source>
</evidence>
<evidence type="ECO:0000256" key="1">
    <source>
        <dbReference type="SAM" id="MobiDB-lite"/>
    </source>
</evidence>
<reference evidence="3" key="1">
    <citation type="submission" date="2022-07" db="EMBL/GenBank/DDBJ databases">
        <title>Phylogenomic reconstructions and comparative analyses of Kickxellomycotina fungi.</title>
        <authorList>
            <person name="Reynolds N.K."/>
            <person name="Stajich J.E."/>
            <person name="Barry K."/>
            <person name="Grigoriev I.V."/>
            <person name="Crous P."/>
            <person name="Smith M.E."/>
        </authorList>
    </citation>
    <scope>NUCLEOTIDE SEQUENCE</scope>
    <source>
        <strain evidence="3">RSA 861</strain>
    </source>
</reference>
<feature type="chain" id="PRO_5040845617" evidence="2">
    <location>
        <begin position="23"/>
        <end position="177"/>
    </location>
</feature>
<dbReference type="AlphaFoldDB" id="A0A9W8A9R0"/>
<sequence>MWTPRPIFLLLSLPFLLHLTTASSTLPPNPSDMSGPGSGPNPGSAKAMIGHLWKEGGSRQKDRHELYAQIGRQYFPDGKGTNPPEAYQYLAINSAKRSTPIYAKAQGFSTTPDILRVTPALMAAIRGEPLPRSTGETPSTIHVPNTNIKYKDTADMKLEEPVEWKFITQDEYKNARK</sequence>
<evidence type="ECO:0000313" key="4">
    <source>
        <dbReference type="Proteomes" id="UP001150569"/>
    </source>
</evidence>
<comment type="caution">
    <text evidence="3">The sequence shown here is derived from an EMBL/GenBank/DDBJ whole genome shotgun (WGS) entry which is preliminary data.</text>
</comment>
<keyword evidence="4" id="KW-1185">Reference proteome</keyword>
<feature type="signal peptide" evidence="2">
    <location>
        <begin position="1"/>
        <end position="22"/>
    </location>
</feature>
<accession>A0A9W8A9R0</accession>
<keyword evidence="2" id="KW-0732">Signal</keyword>
<organism evidence="3 4">
    <name type="scientific">Tieghemiomyces parasiticus</name>
    <dbReference type="NCBI Taxonomy" id="78921"/>
    <lineage>
        <taxon>Eukaryota</taxon>
        <taxon>Fungi</taxon>
        <taxon>Fungi incertae sedis</taxon>
        <taxon>Zoopagomycota</taxon>
        <taxon>Kickxellomycotina</taxon>
        <taxon>Dimargaritomycetes</taxon>
        <taxon>Dimargaritales</taxon>
        <taxon>Dimargaritaceae</taxon>
        <taxon>Tieghemiomyces</taxon>
    </lineage>
</organism>
<name>A0A9W8A9R0_9FUNG</name>
<evidence type="ECO:0000256" key="2">
    <source>
        <dbReference type="SAM" id="SignalP"/>
    </source>
</evidence>
<dbReference type="EMBL" id="JANBPT010000166">
    <property type="protein sequence ID" value="KAJ1926505.1"/>
    <property type="molecule type" value="Genomic_DNA"/>
</dbReference>
<protein>
    <submittedName>
        <fullName evidence="3">Uncharacterized protein</fullName>
    </submittedName>
</protein>